<dbReference type="PANTHER" id="PTHR30344">
    <property type="entry name" value="6-PHOSPHOGLUCONOLACTONASE-RELATED"/>
    <property type="match status" value="1"/>
</dbReference>
<dbReference type="AlphaFoldDB" id="A0A372JD08"/>
<accession>A0A372JD08</accession>
<dbReference type="PANTHER" id="PTHR30344:SF1">
    <property type="entry name" value="6-PHOSPHOGLUCONOLACTONASE"/>
    <property type="match status" value="1"/>
</dbReference>
<organism evidence="3 4">
    <name type="scientific">Actinomadura logoneensis</name>
    <dbReference type="NCBI Taxonomy" id="2293572"/>
    <lineage>
        <taxon>Bacteria</taxon>
        <taxon>Bacillati</taxon>
        <taxon>Actinomycetota</taxon>
        <taxon>Actinomycetes</taxon>
        <taxon>Streptosporangiales</taxon>
        <taxon>Thermomonosporaceae</taxon>
        <taxon>Actinomadura</taxon>
    </lineage>
</organism>
<dbReference type="Proteomes" id="UP000261811">
    <property type="component" value="Unassembled WGS sequence"/>
</dbReference>
<dbReference type="InterPro" id="IPR015943">
    <property type="entry name" value="WD40/YVTN_repeat-like_dom_sf"/>
</dbReference>
<comment type="caution">
    <text evidence="3">The sequence shown here is derived from an EMBL/GenBank/DDBJ whole genome shotgun (WGS) entry which is preliminary data.</text>
</comment>
<feature type="compositionally biased region" description="Low complexity" evidence="2">
    <location>
        <begin position="337"/>
        <end position="353"/>
    </location>
</feature>
<sequence>MNHTPQESGRLIVGASGPVPGVALHAVRYDASGAMAVERSLPLPEPSYAAFDPRHGMLHTVLEEDAGRVASVPLGPGADLGEPVAEAASGGALPCHVAVHPDAPYVFVANYGDGVLSVFPTGPDGRIAASEPVQALDHLPGSHAHMAAISPDGRFVLCTDLGADRVHIYAFDAGKGRLEPHGTARVPDGRGPRHLVFHPSGRYAYLISELSCTLIVCGWDAASGRLLPGAELPTRRDAANPAANFSAAVRISPDGAHVYTTDRGDDTIAVHAVAPGGAGGAADAGGHLEPVEVVACGGAWPRDIALSPDGRLLFCANQRSDTVTVFRRDPASGRLTPAAAPLSVPAPSSVLPV</sequence>
<comment type="similarity">
    <text evidence="1">Belongs to the cycloisomerase 2 family.</text>
</comment>
<dbReference type="Gene3D" id="2.130.10.10">
    <property type="entry name" value="YVTN repeat-like/Quinoprotein amine dehydrogenase"/>
    <property type="match status" value="1"/>
</dbReference>
<dbReference type="SUPFAM" id="SSF50974">
    <property type="entry name" value="Nitrous oxide reductase, N-terminal domain"/>
    <property type="match status" value="1"/>
</dbReference>
<evidence type="ECO:0000256" key="2">
    <source>
        <dbReference type="SAM" id="MobiDB-lite"/>
    </source>
</evidence>
<gene>
    <name evidence="3" type="ORF">DZF91_30575</name>
</gene>
<dbReference type="InterPro" id="IPR050282">
    <property type="entry name" value="Cycloisomerase_2"/>
</dbReference>
<proteinExistence type="inferred from homology"/>
<dbReference type="InterPro" id="IPR019405">
    <property type="entry name" value="Lactonase_7-beta_prop"/>
</dbReference>
<dbReference type="EMBL" id="QURH01000906">
    <property type="protein sequence ID" value="RFU37887.1"/>
    <property type="molecule type" value="Genomic_DNA"/>
</dbReference>
<feature type="region of interest" description="Disordered" evidence="2">
    <location>
        <begin position="334"/>
        <end position="353"/>
    </location>
</feature>
<name>A0A372JD08_9ACTN</name>
<evidence type="ECO:0000256" key="1">
    <source>
        <dbReference type="ARBA" id="ARBA00005564"/>
    </source>
</evidence>
<protein>
    <submittedName>
        <fullName evidence="3">Lactonase family protein</fullName>
    </submittedName>
</protein>
<dbReference type="InterPro" id="IPR011045">
    <property type="entry name" value="N2O_reductase_N"/>
</dbReference>
<evidence type="ECO:0000313" key="4">
    <source>
        <dbReference type="Proteomes" id="UP000261811"/>
    </source>
</evidence>
<dbReference type="Pfam" id="PF10282">
    <property type="entry name" value="Lactonase"/>
    <property type="match status" value="1"/>
</dbReference>
<dbReference type="GO" id="GO:0005829">
    <property type="term" value="C:cytosol"/>
    <property type="evidence" value="ECO:0007669"/>
    <property type="project" value="TreeGrafter"/>
</dbReference>
<dbReference type="GO" id="GO:0017057">
    <property type="term" value="F:6-phosphogluconolactonase activity"/>
    <property type="evidence" value="ECO:0007669"/>
    <property type="project" value="TreeGrafter"/>
</dbReference>
<evidence type="ECO:0000313" key="3">
    <source>
        <dbReference type="EMBL" id="RFU37887.1"/>
    </source>
</evidence>
<reference evidence="3 4" key="1">
    <citation type="submission" date="2018-08" db="EMBL/GenBank/DDBJ databases">
        <title>Actinomadura jelena sp. nov., a novel Actinomycete isolated from soil in Chad.</title>
        <authorList>
            <person name="Shi L."/>
        </authorList>
    </citation>
    <scope>NUCLEOTIDE SEQUENCE [LARGE SCALE GENOMIC DNA]</scope>
    <source>
        <strain evidence="3 4">NEAU-G17</strain>
    </source>
</reference>
<keyword evidence="4" id="KW-1185">Reference proteome</keyword>